<organism evidence="3 4">
    <name type="scientific">Nocardia albiluteola</name>
    <dbReference type="NCBI Taxonomy" id="2842303"/>
    <lineage>
        <taxon>Bacteria</taxon>
        <taxon>Bacillati</taxon>
        <taxon>Actinomycetota</taxon>
        <taxon>Actinomycetes</taxon>
        <taxon>Mycobacteriales</taxon>
        <taxon>Nocardiaceae</taxon>
        <taxon>Nocardia</taxon>
    </lineage>
</organism>
<protein>
    <submittedName>
        <fullName evidence="3">M23 family metallopeptidase</fullName>
    </submittedName>
</protein>
<name>A0ABS6ASP6_9NOCA</name>
<dbReference type="Proteomes" id="UP000733379">
    <property type="component" value="Unassembled WGS sequence"/>
</dbReference>
<evidence type="ECO:0000313" key="4">
    <source>
        <dbReference type="Proteomes" id="UP000733379"/>
    </source>
</evidence>
<feature type="region of interest" description="Disordered" evidence="1">
    <location>
        <begin position="1"/>
        <end position="36"/>
    </location>
</feature>
<dbReference type="InterPro" id="IPR016047">
    <property type="entry name" value="M23ase_b-sheet_dom"/>
</dbReference>
<proteinExistence type="predicted"/>
<evidence type="ECO:0000313" key="3">
    <source>
        <dbReference type="EMBL" id="MBU3061056.1"/>
    </source>
</evidence>
<keyword evidence="4" id="KW-1185">Reference proteome</keyword>
<dbReference type="Gene3D" id="2.70.70.10">
    <property type="entry name" value="Glucose Permease (Domain IIA)"/>
    <property type="match status" value="1"/>
</dbReference>
<dbReference type="Pfam" id="PF01551">
    <property type="entry name" value="Peptidase_M23"/>
    <property type="match status" value="1"/>
</dbReference>
<dbReference type="SUPFAM" id="SSF51261">
    <property type="entry name" value="Duplicated hybrid motif"/>
    <property type="match status" value="1"/>
</dbReference>
<evidence type="ECO:0000256" key="1">
    <source>
        <dbReference type="SAM" id="MobiDB-lite"/>
    </source>
</evidence>
<feature type="domain" description="M23ase beta-sheet core" evidence="2">
    <location>
        <begin position="175"/>
        <end position="270"/>
    </location>
</feature>
<evidence type="ECO:0000259" key="2">
    <source>
        <dbReference type="Pfam" id="PF01551"/>
    </source>
</evidence>
<dbReference type="RefSeq" id="WP_215915820.1">
    <property type="nucleotide sequence ID" value="NZ_JAHKNI010000001.1"/>
</dbReference>
<sequence length="290" mass="29853">MPQHRETSSSISVRDLLGDGIAGRSTRHRAEPRAGDRMRLAATAAVATGALVGTAAQLAHATPLLPASGGSNNADTIALKTASGPAETAAQAAPARVPLEKSTAAPVAAPVDAPADLAPFGLRNLPPDVAGPLSHAEQVIKGLQQQAAPAAPMRQAVRPVAGQLTSGFGPRWGVFHYGVDFADPIGTPIESVENGTVIQAGPAQGFGLWVRVRQDDGTTAVYGHVNQILVHEGQRVRTGDEIATVGNRGDSTGPHLHLEIWDAAGHKVDPEPYLASKGVVLQAQSWGAGQ</sequence>
<dbReference type="CDD" id="cd12797">
    <property type="entry name" value="M23_peptidase"/>
    <property type="match status" value="1"/>
</dbReference>
<dbReference type="EMBL" id="JAHKNI010000001">
    <property type="protein sequence ID" value="MBU3061056.1"/>
    <property type="molecule type" value="Genomic_DNA"/>
</dbReference>
<dbReference type="InterPro" id="IPR011055">
    <property type="entry name" value="Dup_hybrid_motif"/>
</dbReference>
<comment type="caution">
    <text evidence="3">The sequence shown here is derived from an EMBL/GenBank/DDBJ whole genome shotgun (WGS) entry which is preliminary data.</text>
</comment>
<dbReference type="PANTHER" id="PTHR21666:SF270">
    <property type="entry name" value="MUREIN HYDROLASE ACTIVATOR ENVC"/>
    <property type="match status" value="1"/>
</dbReference>
<dbReference type="PANTHER" id="PTHR21666">
    <property type="entry name" value="PEPTIDASE-RELATED"/>
    <property type="match status" value="1"/>
</dbReference>
<gene>
    <name evidence="3" type="ORF">KO481_05900</name>
</gene>
<reference evidence="3 4" key="1">
    <citation type="submission" date="2021-06" db="EMBL/GenBank/DDBJ databases">
        <title>Actinomycetes sequencing.</title>
        <authorList>
            <person name="Shan Q."/>
        </authorList>
    </citation>
    <scope>NUCLEOTIDE SEQUENCE [LARGE SCALE GENOMIC DNA]</scope>
    <source>
        <strain evidence="3 4">NEAU-G5</strain>
    </source>
</reference>
<accession>A0ABS6ASP6</accession>
<dbReference type="InterPro" id="IPR050570">
    <property type="entry name" value="Cell_wall_metabolism_enzyme"/>
</dbReference>